<feature type="signal peptide" evidence="2">
    <location>
        <begin position="1"/>
        <end position="25"/>
    </location>
</feature>
<keyword evidence="4" id="KW-1185">Reference proteome</keyword>
<dbReference type="Proteomes" id="UP000003094">
    <property type="component" value="Unassembled WGS sequence"/>
</dbReference>
<evidence type="ECO:0000256" key="1">
    <source>
        <dbReference type="SAM" id="MobiDB-lite"/>
    </source>
</evidence>
<evidence type="ECO:0000313" key="3">
    <source>
        <dbReference type="EMBL" id="EFU40457.1"/>
    </source>
</evidence>
<dbReference type="EMBL" id="ADHJ01000034">
    <property type="protein sequence ID" value="EFU40457.1"/>
    <property type="molecule type" value="Genomic_DNA"/>
</dbReference>
<sequence length="89" mass="9250">MSFKKSTVGLLVLALMSVTSITAFAANEVTKKLYPAARPPGITSDIEGAQQDRSVDENGPTSVEAVPPLPPIEDGPVSVQAVPPLPPIQ</sequence>
<evidence type="ECO:0000313" key="4">
    <source>
        <dbReference type="Proteomes" id="UP000003094"/>
    </source>
</evidence>
<gene>
    <name evidence="3" type="ORF">PVOR_19294</name>
</gene>
<dbReference type="KEGG" id="pvo:PVOR_19294"/>
<keyword evidence="2" id="KW-0732">Signal</keyword>
<feature type="region of interest" description="Disordered" evidence="1">
    <location>
        <begin position="36"/>
        <end position="89"/>
    </location>
</feature>
<evidence type="ECO:0000256" key="2">
    <source>
        <dbReference type="SAM" id="SignalP"/>
    </source>
</evidence>
<reference evidence="3 4" key="1">
    <citation type="journal article" date="2010" name="BMC Genomics">
        <title>Genome sequence of the pattern forming Paenibacillus vortex bacterium reveals potential for thriving in complex environments.</title>
        <authorList>
            <person name="Sirota-Madi A."/>
            <person name="Olender T."/>
            <person name="Helman Y."/>
            <person name="Ingham C."/>
            <person name="Brainis I."/>
            <person name="Roth D."/>
            <person name="Hagi E."/>
            <person name="Brodsky L."/>
            <person name="Leshkowitz D."/>
            <person name="Galatenko V."/>
            <person name="Nikolaev V."/>
            <person name="Mugasimangalam R.C."/>
            <person name="Bransburg-Zabary S."/>
            <person name="Gutnick D.L."/>
            <person name="Lancet D."/>
            <person name="Ben-Jacob E."/>
        </authorList>
    </citation>
    <scope>NUCLEOTIDE SEQUENCE [LARGE SCALE GENOMIC DNA]</scope>
    <source>
        <strain evidence="3 4">V453</strain>
    </source>
</reference>
<feature type="chain" id="PRO_5015354786" evidence="2">
    <location>
        <begin position="26"/>
        <end position="89"/>
    </location>
</feature>
<dbReference type="RefSeq" id="WP_006210687.1">
    <property type="nucleotide sequence ID" value="NZ_ADHJ01000034.1"/>
</dbReference>
<protein>
    <submittedName>
        <fullName evidence="3">Uncharacterized protein</fullName>
    </submittedName>
</protein>
<dbReference type="AlphaFoldDB" id="A0A2R9SSY1"/>
<organism evidence="3 4">
    <name type="scientific">Paenibacillus vortex V453</name>
    <dbReference type="NCBI Taxonomy" id="715225"/>
    <lineage>
        <taxon>Bacteria</taxon>
        <taxon>Bacillati</taxon>
        <taxon>Bacillota</taxon>
        <taxon>Bacilli</taxon>
        <taxon>Bacillales</taxon>
        <taxon>Paenibacillaceae</taxon>
        <taxon>Paenibacillus</taxon>
    </lineage>
</organism>
<accession>A0A2R9SSY1</accession>
<name>A0A2R9SSY1_9BACL</name>
<proteinExistence type="predicted"/>
<comment type="caution">
    <text evidence="3">The sequence shown here is derived from an EMBL/GenBank/DDBJ whole genome shotgun (WGS) entry which is preliminary data.</text>
</comment>